<organism evidence="4 5">
    <name type="scientific">Novosphingobium album</name>
    <name type="common">ex Hu et al. 2023</name>
    <dbReference type="NCBI Taxonomy" id="2930093"/>
    <lineage>
        <taxon>Bacteria</taxon>
        <taxon>Pseudomonadati</taxon>
        <taxon>Pseudomonadota</taxon>
        <taxon>Alphaproteobacteria</taxon>
        <taxon>Sphingomonadales</taxon>
        <taxon>Sphingomonadaceae</taxon>
        <taxon>Novosphingobium</taxon>
    </lineage>
</organism>
<dbReference type="InterPro" id="IPR052155">
    <property type="entry name" value="Biofilm_reg_signaling"/>
</dbReference>
<evidence type="ECO:0000313" key="5">
    <source>
        <dbReference type="Proteomes" id="UP001162880"/>
    </source>
</evidence>
<dbReference type="EC" id="2.7.7.65" evidence="4"/>
<dbReference type="Pfam" id="PF00990">
    <property type="entry name" value="GGDEF"/>
    <property type="match status" value="1"/>
</dbReference>
<dbReference type="SUPFAM" id="SSF55073">
    <property type="entry name" value="Nucleotide cyclase"/>
    <property type="match status" value="1"/>
</dbReference>
<dbReference type="InterPro" id="IPR029787">
    <property type="entry name" value="Nucleotide_cyclase"/>
</dbReference>
<reference evidence="4" key="1">
    <citation type="submission" date="2022-03" db="EMBL/GenBank/DDBJ databases">
        <title>Identification of a novel bacterium isolated from mangrove sediments.</title>
        <authorList>
            <person name="Pan X."/>
        </authorList>
    </citation>
    <scope>NUCLEOTIDE SEQUENCE</scope>
    <source>
        <strain evidence="4">B2580</strain>
    </source>
</reference>
<feature type="domain" description="GGDEF" evidence="3">
    <location>
        <begin position="288"/>
        <end position="424"/>
    </location>
</feature>
<dbReference type="PANTHER" id="PTHR44757:SF2">
    <property type="entry name" value="BIOFILM ARCHITECTURE MAINTENANCE PROTEIN MBAA"/>
    <property type="match status" value="1"/>
</dbReference>
<dbReference type="PANTHER" id="PTHR44757">
    <property type="entry name" value="DIGUANYLATE CYCLASE DGCP"/>
    <property type="match status" value="1"/>
</dbReference>
<gene>
    <name evidence="4" type="ORF">MTR64_17195</name>
</gene>
<dbReference type="PROSITE" id="PS50887">
    <property type="entry name" value="GGDEF"/>
    <property type="match status" value="1"/>
</dbReference>
<dbReference type="PROSITE" id="PS50112">
    <property type="entry name" value="PAS"/>
    <property type="match status" value="1"/>
</dbReference>
<proteinExistence type="predicted"/>
<evidence type="ECO:0000259" key="1">
    <source>
        <dbReference type="PROSITE" id="PS50112"/>
    </source>
</evidence>
<dbReference type="Gene3D" id="3.30.70.270">
    <property type="match status" value="1"/>
</dbReference>
<feature type="domain" description="PAS" evidence="1">
    <location>
        <begin position="127"/>
        <end position="201"/>
    </location>
</feature>
<dbReference type="CDD" id="cd00130">
    <property type="entry name" value="PAS"/>
    <property type="match status" value="2"/>
</dbReference>
<dbReference type="NCBIfam" id="TIGR00254">
    <property type="entry name" value="GGDEF"/>
    <property type="match status" value="1"/>
</dbReference>
<dbReference type="GO" id="GO:0052621">
    <property type="term" value="F:diguanylate cyclase activity"/>
    <property type="evidence" value="ECO:0007669"/>
    <property type="project" value="UniProtKB-EC"/>
</dbReference>
<keyword evidence="5" id="KW-1185">Reference proteome</keyword>
<dbReference type="PROSITE" id="PS50113">
    <property type="entry name" value="PAC"/>
    <property type="match status" value="1"/>
</dbReference>
<dbReference type="InterPro" id="IPR043128">
    <property type="entry name" value="Rev_trsase/Diguanyl_cyclase"/>
</dbReference>
<protein>
    <submittedName>
        <fullName evidence="4">Diguanylate cyclase</fullName>
        <ecNumber evidence="4">2.7.7.65</ecNumber>
    </submittedName>
</protein>
<dbReference type="InterPro" id="IPR000014">
    <property type="entry name" value="PAS"/>
</dbReference>
<dbReference type="Pfam" id="PF13426">
    <property type="entry name" value="PAS_9"/>
    <property type="match status" value="1"/>
</dbReference>
<dbReference type="InterPro" id="IPR013656">
    <property type="entry name" value="PAS_4"/>
</dbReference>
<dbReference type="Gene3D" id="3.30.450.20">
    <property type="entry name" value="PAS domain"/>
    <property type="match status" value="2"/>
</dbReference>
<dbReference type="InterPro" id="IPR035965">
    <property type="entry name" value="PAS-like_dom_sf"/>
</dbReference>
<sequence length="437" mass="48770">MLSEFIEAIATSVAVVSINDKKIGCVVSCNQNFCSMLGARTGDVIDRPLREFIPRYARKEFELHLTECIEKSFTLEFIQPFDLDGTTRWWRVIMHPVLDNTKEAASILLTCIDVSEKMVLENDLRAANSRLSSIIQSAYDGIVTIDSNQMIKIFNASAEEMFGYDADEIIGKHISTLIPHRFHERHDEHLKKFNSSPIRSRQMFERGGRITGVTSDGAEFPVEISIAKIDVDGETEYTAVVRDISERARLIDQLQEQATVDALTGLINRRSFHERATEHIALAHRHGNPLSLLMIDIDKFKQINDTFGHAAGDRVLQAMAASGAGCLRKSDFFARLGGEEFAILMPMTDRDEAARVGERMRSTIANAAFEFDWMGQEPIPFTVSIGVDKLQDDEIAIDNALKRADSALYEAKRGGRNCIKVWGADQPGEAGAEQKAA</sequence>
<dbReference type="InterPro" id="IPR000700">
    <property type="entry name" value="PAS-assoc_C"/>
</dbReference>
<name>A0ABT0B5J8_9SPHN</name>
<evidence type="ECO:0000259" key="2">
    <source>
        <dbReference type="PROSITE" id="PS50113"/>
    </source>
</evidence>
<dbReference type="SMART" id="SM00267">
    <property type="entry name" value="GGDEF"/>
    <property type="match status" value="1"/>
</dbReference>
<dbReference type="RefSeq" id="WP_243995743.1">
    <property type="nucleotide sequence ID" value="NZ_JALHLE010000031.1"/>
</dbReference>
<feature type="domain" description="PAC" evidence="2">
    <location>
        <begin position="71"/>
        <end position="126"/>
    </location>
</feature>
<dbReference type="InterPro" id="IPR000160">
    <property type="entry name" value="GGDEF_dom"/>
</dbReference>
<dbReference type="SUPFAM" id="SSF55785">
    <property type="entry name" value="PYP-like sensor domain (PAS domain)"/>
    <property type="match status" value="2"/>
</dbReference>
<dbReference type="Proteomes" id="UP001162880">
    <property type="component" value="Unassembled WGS sequence"/>
</dbReference>
<dbReference type="CDD" id="cd01949">
    <property type="entry name" value="GGDEF"/>
    <property type="match status" value="1"/>
</dbReference>
<dbReference type="Pfam" id="PF08448">
    <property type="entry name" value="PAS_4"/>
    <property type="match status" value="1"/>
</dbReference>
<accession>A0ABT0B5J8</accession>
<evidence type="ECO:0000259" key="3">
    <source>
        <dbReference type="PROSITE" id="PS50887"/>
    </source>
</evidence>
<evidence type="ECO:0000313" key="4">
    <source>
        <dbReference type="EMBL" id="MCJ2180311.1"/>
    </source>
</evidence>
<dbReference type="SMART" id="SM00091">
    <property type="entry name" value="PAS"/>
    <property type="match status" value="2"/>
</dbReference>
<dbReference type="NCBIfam" id="TIGR00229">
    <property type="entry name" value="sensory_box"/>
    <property type="match status" value="2"/>
</dbReference>
<keyword evidence="4" id="KW-0808">Transferase</keyword>
<dbReference type="EMBL" id="JALHLE010000031">
    <property type="protein sequence ID" value="MCJ2180311.1"/>
    <property type="molecule type" value="Genomic_DNA"/>
</dbReference>
<comment type="caution">
    <text evidence="4">The sequence shown here is derived from an EMBL/GenBank/DDBJ whole genome shotgun (WGS) entry which is preliminary data.</text>
</comment>
<keyword evidence="4" id="KW-0548">Nucleotidyltransferase</keyword>